<keyword evidence="2" id="KW-0639">Primosome</keyword>
<keyword evidence="4" id="KW-0548">Nucleotidyltransferase</keyword>
<evidence type="ECO:0000256" key="6">
    <source>
        <dbReference type="ARBA" id="ARBA00023163"/>
    </source>
</evidence>
<keyword evidence="5" id="KW-0235">DNA replication</keyword>
<comment type="caution">
    <text evidence="9">The sequence shown here is derived from an EMBL/GenBank/DDBJ whole genome shotgun (WGS) entry which is preliminary data.</text>
</comment>
<evidence type="ECO:0000313" key="10">
    <source>
        <dbReference type="Proteomes" id="UP000638986"/>
    </source>
</evidence>
<evidence type="ECO:0000256" key="5">
    <source>
        <dbReference type="ARBA" id="ARBA00022705"/>
    </source>
</evidence>
<reference evidence="9 10" key="1">
    <citation type="submission" date="2020-11" db="EMBL/GenBank/DDBJ databases">
        <title>Enhanced detection system for hospital associated transmission using whole genome sequencing surveillance.</title>
        <authorList>
            <person name="Harrison L.H."/>
            <person name="Van Tyne D."/>
            <person name="Marsh J.W."/>
            <person name="Griffith M.P."/>
            <person name="Snyder D.J."/>
            <person name="Cooper V.S."/>
            <person name="Mustapha M."/>
        </authorList>
    </citation>
    <scope>NUCLEOTIDE SEQUENCE [LARGE SCALE GENOMIC DNA]</scope>
    <source>
        <strain evidence="9 10">PSB00013</strain>
    </source>
</reference>
<dbReference type="InterPro" id="IPR055570">
    <property type="entry name" value="DUF7146"/>
</dbReference>
<sequence length="511" mass="55966">MNGNAAREPRKFYDSRKVKDQASAYGWVGIMRALAPDLERAISRLGRHVPCPVHGGTDGFRLFKDFNVRGGAICNSCGAFGDGLSLLCFVKGIDFPEALVEVAEFLRVDPEPPRYQRRETSERRPRPAQSRPREKAAEDHSAPRAMQETAVVREAAVKEASNDEWARLVKPGRRGPIDLKARAEALKARQAEEVSCEADLAERFGYEVIEHDPQPEPQPEPEPEPVKAPPVTPAIIIEPEKPRLALVKSKPVSASTSDRKSLNVERHWRESLPLNASQAEPARLYLQGRKVLPRGGADWLDNDCVRFHPAFPYWDTVTEVDMETGEERETIAEIGKFPAIVCAIVNNKGEILTLHRTYLSSTGSKADVESPRKMMPVPEGKSIRGAAIQMGTPVDGVLGIAEGLETALSAYRATGIATWSTVNATLLEGFTPPAGVHTVLVWADKDRSCTGESAAMRLKLRLQQQGIRVIVILPTAPIPSGSKGIDWNDVILRQGISGFPSLAHLRSVVGG</sequence>
<dbReference type="Proteomes" id="UP000638986">
    <property type="component" value="Unassembled WGS sequence"/>
</dbReference>
<dbReference type="Gene3D" id="3.90.580.10">
    <property type="entry name" value="Zinc finger, CHC2-type domain"/>
    <property type="match status" value="1"/>
</dbReference>
<evidence type="ECO:0000256" key="1">
    <source>
        <dbReference type="ARBA" id="ARBA00022478"/>
    </source>
</evidence>
<dbReference type="Pfam" id="PF08273">
    <property type="entry name" value="Zn_Ribbon_Prim"/>
    <property type="match status" value="1"/>
</dbReference>
<feature type="compositionally biased region" description="Pro residues" evidence="7">
    <location>
        <begin position="215"/>
        <end position="230"/>
    </location>
</feature>
<evidence type="ECO:0000313" key="9">
    <source>
        <dbReference type="EMBL" id="MBH3441363.1"/>
    </source>
</evidence>
<keyword evidence="6" id="KW-0804">Transcription</keyword>
<dbReference type="Pfam" id="PF23639">
    <property type="entry name" value="DUF7146"/>
    <property type="match status" value="1"/>
</dbReference>
<organism evidence="9 10">
    <name type="scientific">Pseudomonas luteola</name>
    <dbReference type="NCBI Taxonomy" id="47886"/>
    <lineage>
        <taxon>Bacteria</taxon>
        <taxon>Pseudomonadati</taxon>
        <taxon>Pseudomonadota</taxon>
        <taxon>Gammaproteobacteria</taxon>
        <taxon>Pseudomonadales</taxon>
        <taxon>Pseudomonadaceae</taxon>
        <taxon>Pseudomonas</taxon>
    </lineage>
</organism>
<dbReference type="InterPro" id="IPR034154">
    <property type="entry name" value="TOPRIM_DnaG/twinkle"/>
</dbReference>
<keyword evidence="3" id="KW-0808">Transferase</keyword>
<dbReference type="InterPro" id="IPR013237">
    <property type="entry name" value="Phage_T7_Gp4_N"/>
</dbReference>
<dbReference type="EMBL" id="JADTXM010000020">
    <property type="protein sequence ID" value="MBH3441363.1"/>
    <property type="molecule type" value="Genomic_DNA"/>
</dbReference>
<proteinExistence type="predicted"/>
<name>A0ABS0MZB0_PSELU</name>
<dbReference type="InterPro" id="IPR036977">
    <property type="entry name" value="DNA_primase_Znf_CHC2"/>
</dbReference>
<evidence type="ECO:0000256" key="3">
    <source>
        <dbReference type="ARBA" id="ARBA00022679"/>
    </source>
</evidence>
<evidence type="ECO:0000259" key="8">
    <source>
        <dbReference type="SMART" id="SM00778"/>
    </source>
</evidence>
<dbReference type="SMART" id="SM00778">
    <property type="entry name" value="Prim_Zn_Ribbon"/>
    <property type="match status" value="1"/>
</dbReference>
<feature type="domain" description="DNA primase/helicase Gp4 N-terminal Bacteriophage T7-like" evidence="8">
    <location>
        <begin position="46"/>
        <end position="84"/>
    </location>
</feature>
<protein>
    <submittedName>
        <fullName evidence="9">Toprim domain-containing protein</fullName>
    </submittedName>
</protein>
<dbReference type="SUPFAM" id="SSF57783">
    <property type="entry name" value="Zinc beta-ribbon"/>
    <property type="match status" value="1"/>
</dbReference>
<keyword evidence="1" id="KW-0240">DNA-directed RNA polymerase</keyword>
<evidence type="ECO:0000256" key="2">
    <source>
        <dbReference type="ARBA" id="ARBA00022515"/>
    </source>
</evidence>
<dbReference type="InterPro" id="IPR006171">
    <property type="entry name" value="TOPRIM_dom"/>
</dbReference>
<feature type="region of interest" description="Disordered" evidence="7">
    <location>
        <begin position="113"/>
        <end position="147"/>
    </location>
</feature>
<evidence type="ECO:0000256" key="4">
    <source>
        <dbReference type="ARBA" id="ARBA00022695"/>
    </source>
</evidence>
<dbReference type="CDD" id="cd01029">
    <property type="entry name" value="TOPRIM_primases"/>
    <property type="match status" value="1"/>
</dbReference>
<feature type="region of interest" description="Disordered" evidence="7">
    <location>
        <begin position="211"/>
        <end position="230"/>
    </location>
</feature>
<dbReference type="RefSeq" id="WP_197873350.1">
    <property type="nucleotide sequence ID" value="NZ_JADTXM010000020.1"/>
</dbReference>
<evidence type="ECO:0000256" key="7">
    <source>
        <dbReference type="SAM" id="MobiDB-lite"/>
    </source>
</evidence>
<dbReference type="Pfam" id="PF13362">
    <property type="entry name" value="Toprim_3"/>
    <property type="match status" value="1"/>
</dbReference>
<feature type="compositionally biased region" description="Basic and acidic residues" evidence="7">
    <location>
        <begin position="113"/>
        <end position="142"/>
    </location>
</feature>
<gene>
    <name evidence="9" type="ORF">I5Q09_22030</name>
</gene>
<accession>A0ABS0MZB0</accession>